<evidence type="ECO:0000313" key="7">
    <source>
        <dbReference type="EMBL" id="QCC50534.1"/>
    </source>
</evidence>
<feature type="DNA-binding region" description="H-T-H motif" evidence="5">
    <location>
        <begin position="35"/>
        <end position="54"/>
    </location>
</feature>
<dbReference type="KEGG" id="hsn:DV733_04440"/>
<dbReference type="PROSITE" id="PS50977">
    <property type="entry name" value="HTH_TETR_2"/>
    <property type="match status" value="1"/>
</dbReference>
<dbReference type="SUPFAM" id="SSF46689">
    <property type="entry name" value="Homeodomain-like"/>
    <property type="match status" value="1"/>
</dbReference>
<dbReference type="GO" id="GO:0003677">
    <property type="term" value="F:DNA binding"/>
    <property type="evidence" value="ECO:0007669"/>
    <property type="project" value="UniProtKB-UniRule"/>
</dbReference>
<evidence type="ECO:0000259" key="6">
    <source>
        <dbReference type="PROSITE" id="PS50977"/>
    </source>
</evidence>
<dbReference type="Pfam" id="PF13977">
    <property type="entry name" value="TetR_C_6"/>
    <property type="match status" value="1"/>
</dbReference>
<evidence type="ECO:0000256" key="5">
    <source>
        <dbReference type="PROSITE-ProRule" id="PRU00335"/>
    </source>
</evidence>
<feature type="domain" description="HTH tetR-type" evidence="6">
    <location>
        <begin position="12"/>
        <end position="72"/>
    </location>
</feature>
<organism evidence="7 8">
    <name type="scientific">Halapricum salinum</name>
    <dbReference type="NCBI Taxonomy" id="1457250"/>
    <lineage>
        <taxon>Archaea</taxon>
        <taxon>Methanobacteriati</taxon>
        <taxon>Methanobacteriota</taxon>
        <taxon>Stenosarchaea group</taxon>
        <taxon>Halobacteria</taxon>
        <taxon>Halobacteriales</taxon>
        <taxon>Haloarculaceae</taxon>
        <taxon>Halapricum</taxon>
    </lineage>
</organism>
<dbReference type="OrthoDB" id="135877at2157"/>
<name>A0A4D6H8X9_9EURY</name>
<dbReference type="InterPro" id="IPR039538">
    <property type="entry name" value="BetI_C"/>
</dbReference>
<reference evidence="7 8" key="1">
    <citation type="journal article" date="2019" name="Nat. Commun.">
        <title>A new type of DNA phosphorothioation-based antiviral system in archaea.</title>
        <authorList>
            <person name="Xiong L."/>
            <person name="Liu S."/>
            <person name="Chen S."/>
            <person name="Xiao Y."/>
            <person name="Zhu B."/>
            <person name="Gao Y."/>
            <person name="Zhang Y."/>
            <person name="Chen B."/>
            <person name="Luo J."/>
            <person name="Deng Z."/>
            <person name="Chen X."/>
            <person name="Wang L."/>
            <person name="Chen S."/>
        </authorList>
    </citation>
    <scope>NUCLEOTIDE SEQUENCE [LARGE SCALE GENOMIC DNA]</scope>
    <source>
        <strain evidence="7 8">CBA1105</strain>
    </source>
</reference>
<evidence type="ECO:0000313" key="8">
    <source>
        <dbReference type="Proteomes" id="UP000296706"/>
    </source>
</evidence>
<dbReference type="InterPro" id="IPR001647">
    <property type="entry name" value="HTH_TetR"/>
</dbReference>
<dbReference type="InterPro" id="IPR050109">
    <property type="entry name" value="HTH-type_TetR-like_transc_reg"/>
</dbReference>
<dbReference type="RefSeq" id="WP_049993982.1">
    <property type="nucleotide sequence ID" value="NZ_CP031310.1"/>
</dbReference>
<dbReference type="GeneID" id="39847087"/>
<dbReference type="SUPFAM" id="SSF48498">
    <property type="entry name" value="Tetracyclin repressor-like, C-terminal domain"/>
    <property type="match status" value="1"/>
</dbReference>
<evidence type="ECO:0000256" key="2">
    <source>
        <dbReference type="ARBA" id="ARBA00023015"/>
    </source>
</evidence>
<dbReference type="Proteomes" id="UP000296706">
    <property type="component" value="Chromosome"/>
</dbReference>
<evidence type="ECO:0000256" key="3">
    <source>
        <dbReference type="ARBA" id="ARBA00023125"/>
    </source>
</evidence>
<evidence type="ECO:0000256" key="4">
    <source>
        <dbReference type="ARBA" id="ARBA00023163"/>
    </source>
</evidence>
<keyword evidence="1" id="KW-0678">Repressor</keyword>
<dbReference type="EMBL" id="CP031310">
    <property type="protein sequence ID" value="QCC50534.1"/>
    <property type="molecule type" value="Genomic_DNA"/>
</dbReference>
<keyword evidence="8" id="KW-1185">Reference proteome</keyword>
<evidence type="ECO:0000256" key="1">
    <source>
        <dbReference type="ARBA" id="ARBA00022491"/>
    </source>
</evidence>
<keyword evidence="3 5" id="KW-0238">DNA-binding</keyword>
<dbReference type="InterPro" id="IPR009057">
    <property type="entry name" value="Homeodomain-like_sf"/>
</dbReference>
<sequence>MPAGNPFPEEPSDTQTAIMKATFDALVAYGYAGLTIDRIGEFFPKSKSLLYHHYEGKDDLLLDFLERLIESREAEFSPREDVDARTRLERLLEGIAASEMSDADRGFSRALVELRAQAAHDEDYREHFTRSDQFFREWIADIVRDGIEDGVFREVDPEQVAATIHVLAGGILTERVTSDDPQVEAVRAELDAYVQARLLAE</sequence>
<keyword evidence="4" id="KW-0804">Transcription</keyword>
<gene>
    <name evidence="7" type="ORF">DV733_04440</name>
</gene>
<accession>A0A4D6H8X9</accession>
<dbReference type="InterPro" id="IPR036271">
    <property type="entry name" value="Tet_transcr_reg_TetR-rel_C_sf"/>
</dbReference>
<dbReference type="Gene3D" id="1.10.357.10">
    <property type="entry name" value="Tetracycline Repressor, domain 2"/>
    <property type="match status" value="1"/>
</dbReference>
<protein>
    <submittedName>
        <fullName evidence="7">TetR family transcriptional regulator</fullName>
    </submittedName>
</protein>
<proteinExistence type="predicted"/>
<dbReference type="PANTHER" id="PTHR30328">
    <property type="entry name" value="TRANSCRIPTIONAL REPRESSOR"/>
    <property type="match status" value="1"/>
</dbReference>
<keyword evidence="2" id="KW-0805">Transcription regulation</keyword>
<dbReference type="PANTHER" id="PTHR30328:SF54">
    <property type="entry name" value="HTH-TYPE TRANSCRIPTIONAL REPRESSOR SCO4008"/>
    <property type="match status" value="1"/>
</dbReference>
<dbReference type="AlphaFoldDB" id="A0A4D6H8X9"/>
<dbReference type="Pfam" id="PF00440">
    <property type="entry name" value="TetR_N"/>
    <property type="match status" value="1"/>
</dbReference>
<dbReference type="STRING" id="1457250.GCA_000755225_03192"/>